<reference evidence="2" key="1">
    <citation type="journal article" date="2020" name="Stud. Mycol.">
        <title>101 Dothideomycetes genomes: a test case for predicting lifestyles and emergence of pathogens.</title>
        <authorList>
            <person name="Haridas S."/>
            <person name="Albert R."/>
            <person name="Binder M."/>
            <person name="Bloem J."/>
            <person name="Labutti K."/>
            <person name="Salamov A."/>
            <person name="Andreopoulos B."/>
            <person name="Baker S."/>
            <person name="Barry K."/>
            <person name="Bills G."/>
            <person name="Bluhm B."/>
            <person name="Cannon C."/>
            <person name="Castanera R."/>
            <person name="Culley D."/>
            <person name="Daum C."/>
            <person name="Ezra D."/>
            <person name="Gonzalez J."/>
            <person name="Henrissat B."/>
            <person name="Kuo A."/>
            <person name="Liang C."/>
            <person name="Lipzen A."/>
            <person name="Lutzoni F."/>
            <person name="Magnuson J."/>
            <person name="Mondo S."/>
            <person name="Nolan M."/>
            <person name="Ohm R."/>
            <person name="Pangilinan J."/>
            <person name="Park H.-J."/>
            <person name="Ramirez L."/>
            <person name="Alfaro M."/>
            <person name="Sun H."/>
            <person name="Tritt A."/>
            <person name="Yoshinaga Y."/>
            <person name="Zwiers L.-H."/>
            <person name="Turgeon B."/>
            <person name="Goodwin S."/>
            <person name="Spatafora J."/>
            <person name="Crous P."/>
            <person name="Grigoriev I."/>
        </authorList>
    </citation>
    <scope>NUCLEOTIDE SEQUENCE</scope>
    <source>
        <strain evidence="2">CBS 690.94</strain>
    </source>
</reference>
<organism evidence="2 3">
    <name type="scientific">Karstenula rhodostoma CBS 690.94</name>
    <dbReference type="NCBI Taxonomy" id="1392251"/>
    <lineage>
        <taxon>Eukaryota</taxon>
        <taxon>Fungi</taxon>
        <taxon>Dikarya</taxon>
        <taxon>Ascomycota</taxon>
        <taxon>Pezizomycotina</taxon>
        <taxon>Dothideomycetes</taxon>
        <taxon>Pleosporomycetidae</taxon>
        <taxon>Pleosporales</taxon>
        <taxon>Massarineae</taxon>
        <taxon>Didymosphaeriaceae</taxon>
        <taxon>Karstenula</taxon>
    </lineage>
</organism>
<dbReference type="EMBL" id="MU001505">
    <property type="protein sequence ID" value="KAF2441518.1"/>
    <property type="molecule type" value="Genomic_DNA"/>
</dbReference>
<sequence length="273" mass="30156">MKIPEFKIPSVLGKVSAKFVKKPMFNQPVHTEKRYHVTRIIYAVLLSLLVLIAASIIGLNAVTVNFIEDNRDTGFEFVPADPNDAVILAALPRMLYTAPAKLALAAGAISIFVGATHLAFVITDWKAGKKTQAYAFRRNMMFLHFANNILILFALISSLVAHKSSSHVNVRYVSNKADRPSAADGLRYNIGTFDLETWSCEWKSIPGAEMVWSDYGAQCHVEVAGRSMMCLFLVMGTALAGLSIWGMIGRRDASGERIKTEQVELEMDKMNAV</sequence>
<dbReference type="AlphaFoldDB" id="A0A9P4U9R8"/>
<comment type="caution">
    <text evidence="2">The sequence shown here is derived from an EMBL/GenBank/DDBJ whole genome shotgun (WGS) entry which is preliminary data.</text>
</comment>
<dbReference type="Proteomes" id="UP000799764">
    <property type="component" value="Unassembled WGS sequence"/>
</dbReference>
<keyword evidence="3" id="KW-1185">Reference proteome</keyword>
<keyword evidence="1" id="KW-0472">Membrane</keyword>
<feature type="transmembrane region" description="Helical" evidence="1">
    <location>
        <begin position="231"/>
        <end position="249"/>
    </location>
</feature>
<evidence type="ECO:0000313" key="2">
    <source>
        <dbReference type="EMBL" id="KAF2441518.1"/>
    </source>
</evidence>
<protein>
    <submittedName>
        <fullName evidence="2">Uncharacterized protein</fullName>
    </submittedName>
</protein>
<accession>A0A9P4U9R8</accession>
<feature type="transmembrane region" description="Helical" evidence="1">
    <location>
        <begin position="142"/>
        <end position="161"/>
    </location>
</feature>
<feature type="transmembrane region" description="Helical" evidence="1">
    <location>
        <begin position="102"/>
        <end position="122"/>
    </location>
</feature>
<evidence type="ECO:0000256" key="1">
    <source>
        <dbReference type="SAM" id="Phobius"/>
    </source>
</evidence>
<feature type="transmembrane region" description="Helical" evidence="1">
    <location>
        <begin position="40"/>
        <end position="62"/>
    </location>
</feature>
<keyword evidence="1" id="KW-0812">Transmembrane</keyword>
<dbReference type="OrthoDB" id="5238025at2759"/>
<name>A0A9P4U9R8_9PLEO</name>
<evidence type="ECO:0000313" key="3">
    <source>
        <dbReference type="Proteomes" id="UP000799764"/>
    </source>
</evidence>
<keyword evidence="1" id="KW-1133">Transmembrane helix</keyword>
<gene>
    <name evidence="2" type="ORF">P171DRAFT_73337</name>
</gene>
<proteinExistence type="predicted"/>